<organism evidence="2 3">
    <name type="scientific">Rhizophagus irregularis</name>
    <dbReference type="NCBI Taxonomy" id="588596"/>
    <lineage>
        <taxon>Eukaryota</taxon>
        <taxon>Fungi</taxon>
        <taxon>Fungi incertae sedis</taxon>
        <taxon>Mucoromycota</taxon>
        <taxon>Glomeromycotina</taxon>
        <taxon>Glomeromycetes</taxon>
        <taxon>Glomerales</taxon>
        <taxon>Glomeraceae</taxon>
        <taxon>Rhizophagus</taxon>
    </lineage>
</organism>
<dbReference type="Proteomes" id="UP000684084">
    <property type="component" value="Unassembled WGS sequence"/>
</dbReference>
<keyword evidence="1" id="KW-0812">Transmembrane</keyword>
<protein>
    <submittedName>
        <fullName evidence="2">Uncharacterized protein</fullName>
    </submittedName>
</protein>
<sequence>MSNKAAYQKFFNLHILKKFLINLSVLSKTLMNSFLIRILTILKKKRILRFKILFNNVKFKARPFDKLQKVGRGVFQGCWSSLERQAQ</sequence>
<dbReference type="EMBL" id="CAGKOT010000004">
    <property type="protein sequence ID" value="CAB5332224.1"/>
    <property type="molecule type" value="Genomic_DNA"/>
</dbReference>
<accession>A0A915YU89</accession>
<keyword evidence="1" id="KW-0472">Membrane</keyword>
<keyword evidence="1" id="KW-1133">Transmembrane helix</keyword>
<comment type="caution">
    <text evidence="2">The sequence shown here is derived from an EMBL/GenBank/DDBJ whole genome shotgun (WGS) entry which is preliminary data.</text>
</comment>
<evidence type="ECO:0000313" key="3">
    <source>
        <dbReference type="Proteomes" id="UP000684084"/>
    </source>
</evidence>
<name>A0A915YU89_9GLOM</name>
<reference evidence="2" key="1">
    <citation type="submission" date="2020-05" db="EMBL/GenBank/DDBJ databases">
        <authorList>
            <person name="Rincon C."/>
            <person name="Sanders R I."/>
            <person name="Robbins C."/>
            <person name="Chaturvedi A."/>
        </authorList>
    </citation>
    <scope>NUCLEOTIDE SEQUENCE</scope>
    <source>
        <strain evidence="2">CHB12</strain>
    </source>
</reference>
<evidence type="ECO:0000256" key="1">
    <source>
        <dbReference type="SAM" id="Phobius"/>
    </source>
</evidence>
<evidence type="ECO:0000313" key="2">
    <source>
        <dbReference type="EMBL" id="CAB5332224.1"/>
    </source>
</evidence>
<proteinExistence type="predicted"/>
<gene>
    <name evidence="2" type="ORF">CHRIB12_LOCUS3016</name>
</gene>
<feature type="transmembrane region" description="Helical" evidence="1">
    <location>
        <begin position="20"/>
        <end position="42"/>
    </location>
</feature>
<dbReference type="AlphaFoldDB" id="A0A915YU89"/>